<dbReference type="Proteomes" id="UP001316189">
    <property type="component" value="Chromosome"/>
</dbReference>
<organism evidence="2 3">
    <name type="scientific">Cellulomonas chengniuliangii</name>
    <dbReference type="NCBI Taxonomy" id="2968084"/>
    <lineage>
        <taxon>Bacteria</taxon>
        <taxon>Bacillati</taxon>
        <taxon>Actinomycetota</taxon>
        <taxon>Actinomycetes</taxon>
        <taxon>Micrococcales</taxon>
        <taxon>Cellulomonadaceae</taxon>
        <taxon>Cellulomonas</taxon>
    </lineage>
</organism>
<keyword evidence="3" id="KW-1185">Reference proteome</keyword>
<evidence type="ECO:0000256" key="1">
    <source>
        <dbReference type="SAM" id="MobiDB-lite"/>
    </source>
</evidence>
<reference evidence="2 3" key="1">
    <citation type="submission" date="2022-07" db="EMBL/GenBank/DDBJ databases">
        <title>Novel species in genus cellulomonas.</title>
        <authorList>
            <person name="Ye L."/>
        </authorList>
    </citation>
    <scope>NUCLEOTIDE SEQUENCE [LARGE SCALE GENOMIC DNA]</scope>
    <source>
        <strain evidence="3">zg-Y338</strain>
    </source>
</reference>
<evidence type="ECO:0000313" key="3">
    <source>
        <dbReference type="Proteomes" id="UP001316189"/>
    </source>
</evidence>
<dbReference type="NCBIfam" id="TIGR02243">
    <property type="entry name" value="putative baseplate assembly protein"/>
    <property type="match status" value="1"/>
</dbReference>
<dbReference type="InterPro" id="IPR011749">
    <property type="entry name" value="CHP02243"/>
</dbReference>
<proteinExistence type="predicted"/>
<protein>
    <submittedName>
        <fullName evidence="2">Baseplate assembly protein</fullName>
    </submittedName>
</protein>
<feature type="region of interest" description="Disordered" evidence="1">
    <location>
        <begin position="300"/>
        <end position="319"/>
    </location>
</feature>
<gene>
    <name evidence="2" type="ORF">NP064_08990</name>
</gene>
<dbReference type="EMBL" id="CP101988">
    <property type="protein sequence ID" value="UUI73981.1"/>
    <property type="molecule type" value="Genomic_DNA"/>
</dbReference>
<name>A0ABY5KTZ6_9CELL</name>
<evidence type="ECO:0000313" key="2">
    <source>
        <dbReference type="EMBL" id="UUI73981.1"/>
    </source>
</evidence>
<accession>A0ABY5KTZ6</accession>
<sequence>MPLPPPHLDDRSFQDIVDETKRLIPRFTPEWTNHNVSDPGVALIELFAWMSEMVLFRVNQVPERLYVHFLNLVGVEPFPASTARTDLTFWLSAPTDKPVVVPAGTQVATAAGGAQEPVVFATVGERVIIPPTLVAAHTAAAHTGDAVEALGDLRYPGQAVVVFPSSPLAPGDSLLLGFADPLAGLVLRMDVEADAEGIGVDPRNPPLAWEVWSGEGWVAAQVHEDTTGGLNRDGSIVLVLPPVHQPLTLAGVGAHWLRARLTQPAPGQPTYEASPRLHSLSAHAVGATTPAEHAAVAPAERLGRSDGTPEQRFTVSRRPVARRRPDEVVRVITHDTATVWQEVPDFSASGPADLHVVWDSSTGEVRFGPRVRYPDGTVRQHGAIPPDGAEVAVTSYRHGGGAAGNVGSGTLTALRSTVPMVASVTNLRPATGGVDAESVDEAKTRGPLMLRTGMRAVTAGDYERLTHETSAEVARARCLPSADGRQPVRVLVVPRLAGDPRQHVIDDFALSSHLLDAVCEVLDERRPVGVAVEVGTPYYQGVSIAALVRALPGRPLPMVRDRILDALHRYVHPLTGGPDGTGWPFEADLTAAVVAQLIEAVEGVERVDEVQLFAFDLRNGRRVGVGRDALRLEPHALFLSAAHQVVVK</sequence>
<dbReference type="RefSeq" id="WP_227569307.1">
    <property type="nucleotide sequence ID" value="NZ_CP101988.1"/>
</dbReference>